<evidence type="ECO:0000313" key="3">
    <source>
        <dbReference type="EMBL" id="SUZ80879.1"/>
    </source>
</evidence>
<keyword evidence="2" id="KW-0472">Membrane</keyword>
<reference evidence="3" key="1">
    <citation type="submission" date="2018-05" db="EMBL/GenBank/DDBJ databases">
        <authorList>
            <person name="Lanie J.A."/>
            <person name="Ng W.-L."/>
            <person name="Kazmierczak K.M."/>
            <person name="Andrzejewski T.M."/>
            <person name="Davidsen T.M."/>
            <person name="Wayne K.J."/>
            <person name="Tettelin H."/>
            <person name="Glass J.I."/>
            <person name="Rusch D."/>
            <person name="Podicherti R."/>
            <person name="Tsui H.-C.T."/>
            <person name="Winkler M.E."/>
        </authorList>
    </citation>
    <scope>NUCLEOTIDE SEQUENCE</scope>
</reference>
<feature type="transmembrane region" description="Helical" evidence="2">
    <location>
        <begin position="104"/>
        <end position="120"/>
    </location>
</feature>
<name>A0A381QQQ2_9ZZZZ</name>
<organism evidence="3">
    <name type="scientific">marine metagenome</name>
    <dbReference type="NCBI Taxonomy" id="408172"/>
    <lineage>
        <taxon>unclassified sequences</taxon>
        <taxon>metagenomes</taxon>
        <taxon>ecological metagenomes</taxon>
    </lineage>
</organism>
<feature type="transmembrane region" description="Helical" evidence="2">
    <location>
        <begin position="63"/>
        <end position="83"/>
    </location>
</feature>
<dbReference type="GO" id="GO:0016780">
    <property type="term" value="F:phosphotransferase activity, for other substituted phosphate groups"/>
    <property type="evidence" value="ECO:0007669"/>
    <property type="project" value="InterPro"/>
</dbReference>
<keyword evidence="2" id="KW-0812">Transmembrane</keyword>
<dbReference type="GO" id="GO:0016020">
    <property type="term" value="C:membrane"/>
    <property type="evidence" value="ECO:0007669"/>
    <property type="project" value="InterPro"/>
</dbReference>
<feature type="transmembrane region" description="Helical" evidence="2">
    <location>
        <begin position="132"/>
        <end position="149"/>
    </location>
</feature>
<keyword evidence="2" id="KW-1133">Transmembrane helix</keyword>
<protein>
    <recommendedName>
        <fullName evidence="4">CDP-alcohol phosphatidyltransferase family protein</fullName>
    </recommendedName>
</protein>
<proteinExistence type="predicted"/>
<sequence length="219" mass="23188">MRKVIVLSDMLRRRSNRLLRPLGVFMGRVGIRPNNLTFLGLALTVAAAWQLYASDHDGRPVAILSGVVLMLLAGLADGGDGLVARAADQTSVRGGFLDALTDRYSDSLLFGALLLGGWLVPLPQAPSITGEAWALAALIGALLTSYSRAAAERLGVSQQAVGLIERPERIILLGFGLLAGELAGNPAIWTTGTLALLALLGNLTVAQRLVHFWRNASET</sequence>
<dbReference type="InterPro" id="IPR000462">
    <property type="entry name" value="CDP-OH_P_trans"/>
</dbReference>
<dbReference type="InterPro" id="IPR048254">
    <property type="entry name" value="CDP_ALCOHOL_P_TRANSF_CS"/>
</dbReference>
<accession>A0A381QQQ2</accession>
<dbReference type="AlphaFoldDB" id="A0A381QQQ2"/>
<dbReference type="EMBL" id="UINC01001445">
    <property type="protein sequence ID" value="SUZ80879.1"/>
    <property type="molecule type" value="Genomic_DNA"/>
</dbReference>
<dbReference type="PROSITE" id="PS00379">
    <property type="entry name" value="CDP_ALCOHOL_P_TRANSF"/>
    <property type="match status" value="1"/>
</dbReference>
<gene>
    <name evidence="3" type="ORF">METZ01_LOCUS33733</name>
</gene>
<dbReference type="InterPro" id="IPR043130">
    <property type="entry name" value="CDP-OH_PTrfase_TM_dom"/>
</dbReference>
<evidence type="ECO:0008006" key="4">
    <source>
        <dbReference type="Google" id="ProtNLM"/>
    </source>
</evidence>
<dbReference type="Pfam" id="PF01066">
    <property type="entry name" value="CDP-OH_P_transf"/>
    <property type="match status" value="1"/>
</dbReference>
<dbReference type="GO" id="GO:0008654">
    <property type="term" value="P:phospholipid biosynthetic process"/>
    <property type="evidence" value="ECO:0007669"/>
    <property type="project" value="InterPro"/>
</dbReference>
<keyword evidence="1" id="KW-0808">Transferase</keyword>
<evidence type="ECO:0000256" key="1">
    <source>
        <dbReference type="ARBA" id="ARBA00022679"/>
    </source>
</evidence>
<feature type="transmembrane region" description="Helical" evidence="2">
    <location>
        <begin position="170"/>
        <end position="188"/>
    </location>
</feature>
<dbReference type="Gene3D" id="1.20.120.1760">
    <property type="match status" value="1"/>
</dbReference>
<evidence type="ECO:0000256" key="2">
    <source>
        <dbReference type="SAM" id="Phobius"/>
    </source>
</evidence>